<dbReference type="OrthoDB" id="5294844at2"/>
<dbReference type="Pfam" id="PF02515">
    <property type="entry name" value="CoA_transf_3"/>
    <property type="match status" value="1"/>
</dbReference>
<evidence type="ECO:0000256" key="1">
    <source>
        <dbReference type="ARBA" id="ARBA00022679"/>
    </source>
</evidence>
<dbReference type="InterPro" id="IPR023606">
    <property type="entry name" value="CoA-Trfase_III_dom_1_sf"/>
</dbReference>
<protein>
    <submittedName>
        <fullName evidence="2">CoA transferase</fullName>
    </submittedName>
</protein>
<dbReference type="InterPro" id="IPR050483">
    <property type="entry name" value="CoA-transferase_III_domain"/>
</dbReference>
<dbReference type="GO" id="GO:0008410">
    <property type="term" value="F:CoA-transferase activity"/>
    <property type="evidence" value="ECO:0007669"/>
    <property type="project" value="TreeGrafter"/>
</dbReference>
<comment type="caution">
    <text evidence="2">The sequence shown here is derived from an EMBL/GenBank/DDBJ whole genome shotgun (WGS) entry which is preliminary data.</text>
</comment>
<dbReference type="Gene3D" id="3.30.1540.10">
    <property type="entry name" value="formyl-coa transferase, domain 3"/>
    <property type="match status" value="1"/>
</dbReference>
<dbReference type="InterPro" id="IPR044855">
    <property type="entry name" value="CoA-Trfase_III_dom3_sf"/>
</dbReference>
<dbReference type="PANTHER" id="PTHR48207:SF3">
    <property type="entry name" value="SUCCINATE--HYDROXYMETHYLGLUTARATE COA-TRANSFERASE"/>
    <property type="match status" value="1"/>
</dbReference>
<name>A0A5C8NY61_9BURK</name>
<keyword evidence="3" id="KW-1185">Reference proteome</keyword>
<dbReference type="PANTHER" id="PTHR48207">
    <property type="entry name" value="SUCCINATE--HYDROXYMETHYLGLUTARATE COA-TRANSFERASE"/>
    <property type="match status" value="1"/>
</dbReference>
<dbReference type="RefSeq" id="WP_147704095.1">
    <property type="nucleotide sequence ID" value="NZ_VDUY01000003.1"/>
</dbReference>
<evidence type="ECO:0000313" key="3">
    <source>
        <dbReference type="Proteomes" id="UP000321548"/>
    </source>
</evidence>
<dbReference type="Gene3D" id="3.40.50.10540">
    <property type="entry name" value="Crotonobetainyl-coa:carnitine coa-transferase, domain 1"/>
    <property type="match status" value="1"/>
</dbReference>
<proteinExistence type="predicted"/>
<dbReference type="Proteomes" id="UP000321548">
    <property type="component" value="Unassembled WGS sequence"/>
</dbReference>
<organism evidence="2 3">
    <name type="scientific">Zeimonas arvi</name>
    <dbReference type="NCBI Taxonomy" id="2498847"/>
    <lineage>
        <taxon>Bacteria</taxon>
        <taxon>Pseudomonadati</taxon>
        <taxon>Pseudomonadota</taxon>
        <taxon>Betaproteobacteria</taxon>
        <taxon>Burkholderiales</taxon>
        <taxon>Burkholderiaceae</taxon>
        <taxon>Zeimonas</taxon>
    </lineage>
</organism>
<accession>A0A5C8NY61</accession>
<gene>
    <name evidence="2" type="ORF">FHP08_08905</name>
</gene>
<dbReference type="AlphaFoldDB" id="A0A5C8NY61"/>
<dbReference type="SUPFAM" id="SSF89796">
    <property type="entry name" value="CoA-transferase family III (CaiB/BaiF)"/>
    <property type="match status" value="1"/>
</dbReference>
<sequence>MSGPLSHIKVLDLSRVLAGPWASQNLADMGADVIKIERPAKGDDSRAFGPPWLKDADGKETSEAAYFCAANRGKRSLTADISKPEAQELIRKLAAKCDVFVENFKFGDLARYGLGYEDVKAVNPRIVYCSITGFGQTGPWKERPGYDFMAQGMSGLMSVTGSPDSDTDPHGVRFGVPIIDILTGMYATIAICAALASRAETGKGQHLDIALLDSALALTSIQGMNWIATGESPGRIGNAHPNIVPYQVLPTKDGSVIVACGNDNLYRKYCAAAGRPDLAEDPRFATNAKRVENRAIITPILEDIMKTRTTKEWCDILDEAGVANGPINSIAQAFQEPQAQARGALFDIAHPLAGKARLIASPLRFSDTPVAYRSAPPVLGQHSEEILAGELGLSAEQIAALRSGKII</sequence>
<keyword evidence="1 2" id="KW-0808">Transferase</keyword>
<evidence type="ECO:0000313" key="2">
    <source>
        <dbReference type="EMBL" id="TXL66183.1"/>
    </source>
</evidence>
<dbReference type="EMBL" id="VDUY01000003">
    <property type="protein sequence ID" value="TXL66183.1"/>
    <property type="molecule type" value="Genomic_DNA"/>
</dbReference>
<dbReference type="InterPro" id="IPR003673">
    <property type="entry name" value="CoA-Trfase_fam_III"/>
</dbReference>
<reference evidence="2 3" key="1">
    <citation type="submission" date="2019-06" db="EMBL/GenBank/DDBJ databases">
        <title>Quisquiliibacterium sp. nov., isolated from a maize field.</title>
        <authorList>
            <person name="Lin S.-Y."/>
            <person name="Tsai C.-F."/>
            <person name="Young C.-C."/>
        </authorList>
    </citation>
    <scope>NUCLEOTIDE SEQUENCE [LARGE SCALE GENOMIC DNA]</scope>
    <source>
        <strain evidence="2 3">CC-CFT501</strain>
    </source>
</reference>